<proteinExistence type="predicted"/>
<reference evidence="1 2" key="1">
    <citation type="journal article" date="2016" name="Nat. Commun.">
        <title>Thousands of microbial genomes shed light on interconnected biogeochemical processes in an aquifer system.</title>
        <authorList>
            <person name="Anantharaman K."/>
            <person name="Brown C.T."/>
            <person name="Hug L.A."/>
            <person name="Sharon I."/>
            <person name="Castelle C.J."/>
            <person name="Probst A.J."/>
            <person name="Thomas B.C."/>
            <person name="Singh A."/>
            <person name="Wilkins M.J."/>
            <person name="Karaoz U."/>
            <person name="Brodie E.L."/>
            <person name="Williams K.H."/>
            <person name="Hubbard S.S."/>
            <person name="Banfield J.F."/>
        </authorList>
    </citation>
    <scope>NUCLEOTIDE SEQUENCE [LARGE SCALE GENOMIC DNA]</scope>
</reference>
<dbReference type="STRING" id="1802056.A2954_01350"/>
<evidence type="ECO:0000313" key="1">
    <source>
        <dbReference type="EMBL" id="OGK42471.1"/>
    </source>
</evidence>
<dbReference type="Proteomes" id="UP000177698">
    <property type="component" value="Unassembled WGS sequence"/>
</dbReference>
<evidence type="ECO:0000313" key="2">
    <source>
        <dbReference type="Proteomes" id="UP000177698"/>
    </source>
</evidence>
<accession>A0A1F7IGJ5</accession>
<dbReference type="AlphaFoldDB" id="A0A1F7IGJ5"/>
<comment type="caution">
    <text evidence="1">The sequence shown here is derived from an EMBL/GenBank/DDBJ whole genome shotgun (WGS) entry which is preliminary data.</text>
</comment>
<organism evidence="1 2">
    <name type="scientific">Candidatus Roizmanbacteria bacterium RIFCSPLOWO2_01_FULL_37_12</name>
    <dbReference type="NCBI Taxonomy" id="1802056"/>
    <lineage>
        <taxon>Bacteria</taxon>
        <taxon>Candidatus Roizmaniibacteriota</taxon>
    </lineage>
</organism>
<gene>
    <name evidence="1" type="ORF">A2954_01350</name>
</gene>
<sequence>MNLEYLVGQTFEVDFNCGLCNGLITASVAVLGLKDLKISEKMTGKEYSTSLKLPLNNISNPAIIAVEVVEAHGLNVHNRANFKVGLPE</sequence>
<dbReference type="EMBL" id="MGAG01000002">
    <property type="protein sequence ID" value="OGK42471.1"/>
    <property type="molecule type" value="Genomic_DNA"/>
</dbReference>
<protein>
    <submittedName>
        <fullName evidence="1">Uncharacterized protein</fullName>
    </submittedName>
</protein>
<name>A0A1F7IGJ5_9BACT</name>